<reference evidence="3 4" key="1">
    <citation type="submission" date="2019-02" db="EMBL/GenBank/DDBJ databases">
        <title>Closed genome of Sporomusa termitida DSM 4440.</title>
        <authorList>
            <person name="Poehlein A."/>
            <person name="Daniel R."/>
        </authorList>
    </citation>
    <scope>NUCLEOTIDE SEQUENCE [LARGE SCALE GENOMIC DNA]</scope>
    <source>
        <strain evidence="3 4">DSM 4440</strain>
    </source>
</reference>
<evidence type="ECO:0000256" key="2">
    <source>
        <dbReference type="ARBA" id="ARBA00023235"/>
    </source>
</evidence>
<gene>
    <name evidence="3" type="primary">ygeA_2</name>
    <name evidence="3" type="ORF">SPTER_46660</name>
</gene>
<keyword evidence="2 3" id="KW-0413">Isomerase</keyword>
<dbReference type="Pfam" id="PF01177">
    <property type="entry name" value="Asp_Glu_race"/>
    <property type="match status" value="1"/>
</dbReference>
<organism evidence="3 4">
    <name type="scientific">Sporomusa termitida</name>
    <dbReference type="NCBI Taxonomy" id="2377"/>
    <lineage>
        <taxon>Bacteria</taxon>
        <taxon>Bacillati</taxon>
        <taxon>Bacillota</taxon>
        <taxon>Negativicutes</taxon>
        <taxon>Selenomonadales</taxon>
        <taxon>Sporomusaceae</taxon>
        <taxon>Sporomusa</taxon>
    </lineage>
</organism>
<dbReference type="InterPro" id="IPR015942">
    <property type="entry name" value="Asp/Glu/hydantoin_racemase"/>
</dbReference>
<evidence type="ECO:0000313" key="3">
    <source>
        <dbReference type="EMBL" id="QDR83185.1"/>
    </source>
</evidence>
<dbReference type="Proteomes" id="UP000320776">
    <property type="component" value="Chromosome"/>
</dbReference>
<dbReference type="EMBL" id="CP036259">
    <property type="protein sequence ID" value="QDR83185.1"/>
    <property type="molecule type" value="Genomic_DNA"/>
</dbReference>
<dbReference type="RefSeq" id="WP_144352495.1">
    <property type="nucleotide sequence ID" value="NZ_CP036259.1"/>
</dbReference>
<dbReference type="PROSITE" id="PS00924">
    <property type="entry name" value="ASP_GLU_RACEMASE_2"/>
    <property type="match status" value="1"/>
</dbReference>
<protein>
    <submittedName>
        <fullName evidence="3">Racemase YgeA</fullName>
        <ecNumber evidence="3">5.-.-.-</ecNumber>
    </submittedName>
</protein>
<dbReference type="OrthoDB" id="9803739at2"/>
<comment type="similarity">
    <text evidence="1">Belongs to the aspartate/glutamate racemases family.</text>
</comment>
<name>A0A517E0Q1_9FIRM</name>
<keyword evidence="4" id="KW-1185">Reference proteome</keyword>
<dbReference type="NCBIfam" id="TIGR00035">
    <property type="entry name" value="asp_race"/>
    <property type="match status" value="1"/>
</dbReference>
<dbReference type="EC" id="5.-.-.-" evidence="3"/>
<dbReference type="AlphaFoldDB" id="A0A517E0Q1"/>
<accession>A0A517E0Q1</accession>
<dbReference type="PANTHER" id="PTHR21198:SF7">
    <property type="entry name" value="ASPARTATE-GLUTAMATE RACEMASE FAMILY"/>
    <property type="match status" value="1"/>
</dbReference>
<dbReference type="Gene3D" id="3.40.50.1860">
    <property type="match status" value="2"/>
</dbReference>
<dbReference type="PANTHER" id="PTHR21198">
    <property type="entry name" value="GLUTAMATE RACEMASE"/>
    <property type="match status" value="1"/>
</dbReference>
<evidence type="ECO:0000313" key="4">
    <source>
        <dbReference type="Proteomes" id="UP000320776"/>
    </source>
</evidence>
<dbReference type="InterPro" id="IPR001920">
    <property type="entry name" value="Asp/Glu_race"/>
</dbReference>
<sequence>MKKAGIIGGIGPASTLDYYSGIIEGYRAARQDGQYPGLVIDSINMTEMLGYVAGENWDGLIAMLLAAVKNVKNAGADVAAIASNTPHIVFDQLQEQSPVPLISIVEATCQYVRETGCTRVIVMGTKFTMTNGLYTEKFRQYGLQAFVPDEQEKEAIHNIIFPKLEDGIVVPEDKKKLLGIAEKLITKHHANGLVLGCTELPLMVHAGDLPIEILNTAQIHVRSIVKYMLA</sequence>
<proteinExistence type="inferred from homology"/>
<evidence type="ECO:0000256" key="1">
    <source>
        <dbReference type="ARBA" id="ARBA00007847"/>
    </source>
</evidence>
<dbReference type="KEGG" id="sted:SPTER_46660"/>
<dbReference type="SUPFAM" id="SSF53681">
    <property type="entry name" value="Aspartate/glutamate racemase"/>
    <property type="match status" value="2"/>
</dbReference>
<dbReference type="InterPro" id="IPR033134">
    <property type="entry name" value="Asp/Glu_racemase_AS_2"/>
</dbReference>
<dbReference type="InterPro" id="IPR004380">
    <property type="entry name" value="Asp_race"/>
</dbReference>
<dbReference type="GO" id="GO:0047661">
    <property type="term" value="F:amino-acid racemase activity"/>
    <property type="evidence" value="ECO:0007669"/>
    <property type="project" value="InterPro"/>
</dbReference>